<keyword evidence="4 12" id="KW-0444">Lipid biosynthesis</keyword>
<dbReference type="Gene3D" id="3.40.47.10">
    <property type="match status" value="1"/>
</dbReference>
<dbReference type="OrthoDB" id="9815506at2"/>
<comment type="function">
    <text evidence="12">Catalyzes the condensation reaction of fatty acid synthesis by the addition to an acyl acceptor of two carbons from malonyl-ACP. Catalyzes the first condensation reaction which initiates fatty acid synthesis and may therefore play a role in governing the total rate of fatty acid production. Possesses both acetoacetyl-ACP synthase and acetyl transacylase activities. Its substrate specificity determines the biosynthesis of branched-chain and/or straight-chain of fatty acids.</text>
</comment>
<reference evidence="15 16" key="1">
    <citation type="submission" date="2018-09" db="EMBL/GenBank/DDBJ databases">
        <title>Phylogeny of the Shewanellaceae, and recommendation for two new genera, Pseudoshewanella and Parashewanella.</title>
        <authorList>
            <person name="Wang G."/>
        </authorList>
    </citation>
    <scope>NUCLEOTIDE SEQUENCE [LARGE SCALE GENOMIC DNA]</scope>
    <source>
        <strain evidence="15 16">C51</strain>
    </source>
</reference>
<feature type="active site" evidence="12">
    <location>
        <position position="246"/>
    </location>
</feature>
<keyword evidence="9 12" id="KW-0511">Multifunctional enzyme</keyword>
<comment type="subunit">
    <text evidence="12">Homodimer.</text>
</comment>
<organism evidence="15 16">
    <name type="scientific">Parashewanella curva</name>
    <dbReference type="NCBI Taxonomy" id="2338552"/>
    <lineage>
        <taxon>Bacteria</taxon>
        <taxon>Pseudomonadati</taxon>
        <taxon>Pseudomonadota</taxon>
        <taxon>Gammaproteobacteria</taxon>
        <taxon>Alteromonadales</taxon>
        <taxon>Shewanellaceae</taxon>
        <taxon>Parashewanella</taxon>
    </lineage>
</organism>
<comment type="caution">
    <text evidence="15">The sequence shown here is derived from an EMBL/GenBank/DDBJ whole genome shotgun (WGS) entry which is preliminary data.</text>
</comment>
<dbReference type="InterPro" id="IPR013751">
    <property type="entry name" value="ACP_syn_III_N"/>
</dbReference>
<sequence>MHTKILGTGSYLPVQVRSNQDLEQMVETSDQWIVERTGISERRIAATDETVSTMGYQAALNALEMAGVSADELDMIICGTTSGENAFPASACEIQAMLGLDTIPAFDVAAACSGFIYSLSIADQFIKAGAHKKILVIGADVLSRFCEPEDRSTIILFGDGAGAAVVGASEEVGIINTHIYADGRQGDLLKCAFPARPHETEKALNYMTMKGNDVFKVAVTKLSHVVQETLRLNNIEKEDIDWLVPHQANFRIINATAKKLGMSLDKVVLTLAKHGNTSAASVPIALDEAVRDGRIKRGQTLLLEAFGAGFAWGSALVKF</sequence>
<evidence type="ECO:0000256" key="3">
    <source>
        <dbReference type="ARBA" id="ARBA00012333"/>
    </source>
</evidence>
<evidence type="ECO:0000256" key="10">
    <source>
        <dbReference type="ARBA" id="ARBA00023315"/>
    </source>
</evidence>
<comment type="similarity">
    <text evidence="2 12">Belongs to the thiolase-like superfamily. FabH family.</text>
</comment>
<evidence type="ECO:0000256" key="6">
    <source>
        <dbReference type="ARBA" id="ARBA00022832"/>
    </source>
</evidence>
<dbReference type="NCBIfam" id="NF006829">
    <property type="entry name" value="PRK09352.1"/>
    <property type="match status" value="1"/>
</dbReference>
<feature type="domain" description="Beta-ketoacyl-[acyl-carrier-protein] synthase III C-terminal" evidence="13">
    <location>
        <begin position="231"/>
        <end position="318"/>
    </location>
</feature>
<dbReference type="HAMAP" id="MF_01815">
    <property type="entry name" value="FabH"/>
    <property type="match status" value="1"/>
</dbReference>
<keyword evidence="16" id="KW-1185">Reference proteome</keyword>
<evidence type="ECO:0000256" key="12">
    <source>
        <dbReference type="HAMAP-Rule" id="MF_01815"/>
    </source>
</evidence>
<evidence type="ECO:0000259" key="14">
    <source>
        <dbReference type="Pfam" id="PF08545"/>
    </source>
</evidence>
<evidence type="ECO:0000256" key="2">
    <source>
        <dbReference type="ARBA" id="ARBA00008642"/>
    </source>
</evidence>
<evidence type="ECO:0000256" key="4">
    <source>
        <dbReference type="ARBA" id="ARBA00022516"/>
    </source>
</evidence>
<dbReference type="InterPro" id="IPR013747">
    <property type="entry name" value="ACP_syn_III_C"/>
</dbReference>
<dbReference type="EC" id="2.3.1.180" evidence="3 12"/>
<dbReference type="UniPathway" id="UPA00094"/>
<evidence type="ECO:0000256" key="11">
    <source>
        <dbReference type="ARBA" id="ARBA00051096"/>
    </source>
</evidence>
<dbReference type="SUPFAM" id="SSF53901">
    <property type="entry name" value="Thiolase-like"/>
    <property type="match status" value="1"/>
</dbReference>
<evidence type="ECO:0000256" key="8">
    <source>
        <dbReference type="ARBA" id="ARBA00023160"/>
    </source>
</evidence>
<keyword evidence="10 12" id="KW-0012">Acyltransferase</keyword>
<evidence type="ECO:0000313" key="16">
    <source>
        <dbReference type="Proteomes" id="UP000281474"/>
    </source>
</evidence>
<dbReference type="AlphaFoldDB" id="A0A3L8PTT1"/>
<dbReference type="InterPro" id="IPR004655">
    <property type="entry name" value="FabH"/>
</dbReference>
<comment type="subcellular location">
    <subcellularLocation>
        <location evidence="12">Cytoplasm</location>
    </subcellularLocation>
</comment>
<keyword evidence="8 12" id="KW-0275">Fatty acid biosynthesis</keyword>
<proteinExistence type="inferred from homology"/>
<comment type="catalytic activity">
    <reaction evidence="11">
        <text>malonyl-[ACP] + acetyl-CoA + H(+) = 3-oxobutanoyl-[ACP] + CO2 + CoA</text>
        <dbReference type="Rhea" id="RHEA:12080"/>
        <dbReference type="Rhea" id="RHEA-COMP:9623"/>
        <dbReference type="Rhea" id="RHEA-COMP:9625"/>
        <dbReference type="ChEBI" id="CHEBI:15378"/>
        <dbReference type="ChEBI" id="CHEBI:16526"/>
        <dbReference type="ChEBI" id="CHEBI:57287"/>
        <dbReference type="ChEBI" id="CHEBI:57288"/>
        <dbReference type="ChEBI" id="CHEBI:78449"/>
        <dbReference type="ChEBI" id="CHEBI:78450"/>
        <dbReference type="EC" id="2.3.1.180"/>
    </reaction>
    <physiologicalReaction direction="left-to-right" evidence="11">
        <dbReference type="Rhea" id="RHEA:12081"/>
    </physiologicalReaction>
</comment>
<dbReference type="PANTHER" id="PTHR43091:SF1">
    <property type="entry name" value="BETA-KETOACYL-[ACYL-CARRIER-PROTEIN] SYNTHASE III, CHLOROPLASTIC"/>
    <property type="match status" value="1"/>
</dbReference>
<evidence type="ECO:0000256" key="1">
    <source>
        <dbReference type="ARBA" id="ARBA00005194"/>
    </source>
</evidence>
<feature type="active site" evidence="12">
    <location>
        <position position="276"/>
    </location>
</feature>
<keyword evidence="7 12" id="KW-0443">Lipid metabolism</keyword>
<keyword evidence="5 12" id="KW-0808">Transferase</keyword>
<dbReference type="GO" id="GO:0005737">
    <property type="term" value="C:cytoplasm"/>
    <property type="evidence" value="ECO:0007669"/>
    <property type="project" value="UniProtKB-SubCell"/>
</dbReference>
<dbReference type="CDD" id="cd00830">
    <property type="entry name" value="KAS_III"/>
    <property type="match status" value="1"/>
</dbReference>
<dbReference type="GO" id="GO:0006633">
    <property type="term" value="P:fatty acid biosynthetic process"/>
    <property type="evidence" value="ECO:0007669"/>
    <property type="project" value="UniProtKB-UniRule"/>
</dbReference>
<dbReference type="Pfam" id="PF08545">
    <property type="entry name" value="ACP_syn_III"/>
    <property type="match status" value="1"/>
</dbReference>
<keyword evidence="12" id="KW-0963">Cytoplasm</keyword>
<keyword evidence="6 12" id="KW-0276">Fatty acid metabolism</keyword>
<feature type="domain" description="Beta-ketoacyl-[acyl-carrier-protein] synthase III N-terminal" evidence="14">
    <location>
        <begin position="106"/>
        <end position="183"/>
    </location>
</feature>
<evidence type="ECO:0000256" key="5">
    <source>
        <dbReference type="ARBA" id="ARBA00022679"/>
    </source>
</evidence>
<dbReference type="GO" id="GO:0004315">
    <property type="term" value="F:3-oxoacyl-[acyl-carrier-protein] synthase activity"/>
    <property type="evidence" value="ECO:0007669"/>
    <property type="project" value="InterPro"/>
</dbReference>
<gene>
    <name evidence="12" type="primary">fabH</name>
    <name evidence="15" type="ORF">D5018_15300</name>
</gene>
<evidence type="ECO:0000256" key="9">
    <source>
        <dbReference type="ARBA" id="ARBA00023268"/>
    </source>
</evidence>
<dbReference type="NCBIfam" id="TIGR00747">
    <property type="entry name" value="fabH"/>
    <property type="match status" value="1"/>
</dbReference>
<feature type="active site" evidence="12">
    <location>
        <position position="112"/>
    </location>
</feature>
<dbReference type="InterPro" id="IPR016039">
    <property type="entry name" value="Thiolase-like"/>
</dbReference>
<dbReference type="RefSeq" id="WP_121839869.1">
    <property type="nucleotide sequence ID" value="NZ_ML014803.1"/>
</dbReference>
<dbReference type="FunFam" id="3.40.47.10:FF:000004">
    <property type="entry name" value="3-oxoacyl-[acyl-carrier-protein] synthase 3"/>
    <property type="match status" value="1"/>
</dbReference>
<accession>A0A3L8PTT1</accession>
<evidence type="ECO:0000313" key="15">
    <source>
        <dbReference type="EMBL" id="RLV58817.1"/>
    </source>
</evidence>
<evidence type="ECO:0000259" key="13">
    <source>
        <dbReference type="Pfam" id="PF08541"/>
    </source>
</evidence>
<name>A0A3L8PTT1_9GAMM</name>
<dbReference type="Proteomes" id="UP000281474">
    <property type="component" value="Unassembled WGS sequence"/>
</dbReference>
<evidence type="ECO:0000256" key="7">
    <source>
        <dbReference type="ARBA" id="ARBA00023098"/>
    </source>
</evidence>
<feature type="region of interest" description="ACP-binding" evidence="12">
    <location>
        <begin position="247"/>
        <end position="251"/>
    </location>
</feature>
<dbReference type="Pfam" id="PF08541">
    <property type="entry name" value="ACP_syn_III_C"/>
    <property type="match status" value="1"/>
</dbReference>
<dbReference type="EMBL" id="QZEI01000054">
    <property type="protein sequence ID" value="RLV58817.1"/>
    <property type="molecule type" value="Genomic_DNA"/>
</dbReference>
<dbReference type="PANTHER" id="PTHR43091">
    <property type="entry name" value="3-OXOACYL-[ACYL-CARRIER-PROTEIN] SYNTHASE"/>
    <property type="match status" value="1"/>
</dbReference>
<dbReference type="GO" id="GO:0033818">
    <property type="term" value="F:beta-ketoacyl-acyl-carrier-protein synthase III activity"/>
    <property type="evidence" value="ECO:0007669"/>
    <property type="project" value="UniProtKB-UniRule"/>
</dbReference>
<comment type="domain">
    <text evidence="12">The last Arg residue of the ACP-binding site is essential for the weak association between ACP/AcpP and FabH.</text>
</comment>
<comment type="pathway">
    <text evidence="1 12">Lipid metabolism; fatty acid biosynthesis.</text>
</comment>
<protein>
    <recommendedName>
        <fullName evidence="3 12">Beta-ketoacyl-[acyl-carrier-protein] synthase III</fullName>
        <shortName evidence="12">Beta-ketoacyl-ACP synthase III</shortName>
        <shortName evidence="12">KAS III</shortName>
        <ecNumber evidence="3 12">2.3.1.180</ecNumber>
    </recommendedName>
    <alternativeName>
        <fullName evidence="12">3-oxoacyl-[acyl-carrier-protein] synthase 3</fullName>
    </alternativeName>
    <alternativeName>
        <fullName evidence="12">3-oxoacyl-[acyl-carrier-protein] synthase III</fullName>
    </alternativeName>
</protein>